<proteinExistence type="predicted"/>
<protein>
    <submittedName>
        <fullName evidence="2">Uncharacterized protein</fullName>
    </submittedName>
</protein>
<dbReference type="Proteomes" id="UP000184512">
    <property type="component" value="Unassembled WGS sequence"/>
</dbReference>
<feature type="chain" id="PRO_5012612861" evidence="1">
    <location>
        <begin position="30"/>
        <end position="530"/>
    </location>
</feature>
<dbReference type="STRING" id="1123357.SAMN02745244_02467"/>
<reference evidence="2 3" key="1">
    <citation type="submission" date="2016-11" db="EMBL/GenBank/DDBJ databases">
        <authorList>
            <person name="Jaros S."/>
            <person name="Januszkiewicz K."/>
            <person name="Wedrychowicz H."/>
        </authorList>
    </citation>
    <scope>NUCLEOTIDE SEQUENCE [LARGE SCALE GENOMIC DNA]</scope>
    <source>
        <strain evidence="2 3">DSM 12906</strain>
    </source>
</reference>
<evidence type="ECO:0000313" key="3">
    <source>
        <dbReference type="Proteomes" id="UP000184512"/>
    </source>
</evidence>
<evidence type="ECO:0000256" key="1">
    <source>
        <dbReference type="SAM" id="SignalP"/>
    </source>
</evidence>
<keyword evidence="1" id="KW-0732">Signal</keyword>
<feature type="signal peptide" evidence="1">
    <location>
        <begin position="1"/>
        <end position="29"/>
    </location>
</feature>
<gene>
    <name evidence="2" type="ORF">SAMN02745244_02467</name>
</gene>
<accession>A0A1M6J5T9</accession>
<dbReference type="RefSeq" id="WP_073188724.1">
    <property type="nucleotide sequence ID" value="NZ_FQZG01000047.1"/>
</dbReference>
<dbReference type="EMBL" id="FQZG01000047">
    <property type="protein sequence ID" value="SHJ42032.1"/>
    <property type="molecule type" value="Genomic_DNA"/>
</dbReference>
<dbReference type="AlphaFoldDB" id="A0A1M6J5T9"/>
<keyword evidence="3" id="KW-1185">Reference proteome</keyword>
<evidence type="ECO:0000313" key="2">
    <source>
        <dbReference type="EMBL" id="SHJ42032.1"/>
    </source>
</evidence>
<sequence>MRKLRMLFSMLAMVLVLPLLPFAVQEASADVDVYITPGTHTVNGRQWRTTCEPYSRTKRCNTEIQATVISQEGGRFVKRNGWAFNNLTYAASDRALWKGNPVGGYGEVGGKTAWTAADGRKWRTECDTATTGRFGCRSYIEARVIEPAGSGYRWVTKWIFNNMVRFTTSPVVYPSAPPMTTAPAFLNGRRYFTLGNVVTQSNAGSQTRGIGRISNIELDPGGKLGTFRESYWAYSFDMAVESDFGQFRAAIPNRPTGCLSSTKDASDRSLIKVAALPKGTCDVRTARSFLANPTVRYGTYQAVSGNSIKLYWTNSAVTETYRAAATQSQTFTELKLSGQTHPNAANAVGFMFGSKRATGAGRSLGTLVDTTASWQAPRSADGNTLWVQSLGSPALAPYFQSFSFGAYEKTGAGCIVTPASTRGRAGSGWHSYMCPLASDGKMVWHHMVSQLVAEGHGLCKLGDTAGCKAAIPQTVNYSIPARAGGHVYEGLQLVDDNNNLAAIVGLETSLYSPKLSSQSQLGLFATVARG</sequence>
<dbReference type="OrthoDB" id="3715267at2"/>
<name>A0A1M6J5T9_9ACTN</name>
<organism evidence="2 3">
    <name type="scientific">Tessaracoccus bendigoensis DSM 12906</name>
    <dbReference type="NCBI Taxonomy" id="1123357"/>
    <lineage>
        <taxon>Bacteria</taxon>
        <taxon>Bacillati</taxon>
        <taxon>Actinomycetota</taxon>
        <taxon>Actinomycetes</taxon>
        <taxon>Propionibacteriales</taxon>
        <taxon>Propionibacteriaceae</taxon>
        <taxon>Tessaracoccus</taxon>
    </lineage>
</organism>